<organism evidence="1 2">
    <name type="scientific">Limnobaculum parvum</name>
    <dbReference type="NCBI Taxonomy" id="2172103"/>
    <lineage>
        <taxon>Bacteria</taxon>
        <taxon>Pseudomonadati</taxon>
        <taxon>Pseudomonadota</taxon>
        <taxon>Gammaproteobacteria</taxon>
        <taxon>Enterobacterales</taxon>
        <taxon>Budviciaceae</taxon>
        <taxon>Limnobaculum</taxon>
    </lineage>
</organism>
<dbReference type="OrthoDB" id="92610at2"/>
<sequence>MQVFIMRHGEASYHADSDPARSLTERGRKETAQMALWLRQKIAEIDWVLVSPYVRAQQTLDVVKNEFPLSPSSTIETFSALTPGGDATLSADYLMTLAQDGVGSVLVVSHLPLVGYLVSELCGGIYPPMFGTSAVAAITLDAETGNGSIDWQQAPSSLD</sequence>
<evidence type="ECO:0000313" key="2">
    <source>
        <dbReference type="Proteomes" id="UP000244908"/>
    </source>
</evidence>
<protein>
    <submittedName>
        <fullName evidence="1">Phosphohistidine phosphatase SixA</fullName>
    </submittedName>
</protein>
<dbReference type="KEGG" id="lpv:HYN51_04380"/>
<dbReference type="InterPro" id="IPR004449">
    <property type="entry name" value="SixA"/>
</dbReference>
<name>A0A2Y9TWB3_9GAMM</name>
<dbReference type="RefSeq" id="WP_108899943.1">
    <property type="nucleotide sequence ID" value="NZ_CP029185.2"/>
</dbReference>
<dbReference type="AlphaFoldDB" id="A0A2Y9TWB3"/>
<accession>A0A2Y9TWB3</accession>
<dbReference type="GO" id="GO:0005737">
    <property type="term" value="C:cytoplasm"/>
    <property type="evidence" value="ECO:0007669"/>
    <property type="project" value="InterPro"/>
</dbReference>
<dbReference type="CDD" id="cd07067">
    <property type="entry name" value="HP_PGM_like"/>
    <property type="match status" value="1"/>
</dbReference>
<evidence type="ECO:0000313" key="1">
    <source>
        <dbReference type="EMBL" id="AWH87861.1"/>
    </source>
</evidence>
<dbReference type="InterPro" id="IPR013078">
    <property type="entry name" value="His_Pase_superF_clade-1"/>
</dbReference>
<dbReference type="Gene3D" id="3.40.50.1240">
    <property type="entry name" value="Phosphoglycerate mutase-like"/>
    <property type="match status" value="1"/>
</dbReference>
<dbReference type="SMART" id="SM00855">
    <property type="entry name" value="PGAM"/>
    <property type="match status" value="1"/>
</dbReference>
<reference evidence="1 2" key="1">
    <citation type="journal article" date="2019" name="Int. J. Syst. Evol. Microbiol.">
        <title>Limnobaculum parvum gen. nov., sp. nov., isolated from a freshwater lake.</title>
        <authorList>
            <person name="Baek C."/>
            <person name="Shin S.K."/>
            <person name="Yi H."/>
        </authorList>
    </citation>
    <scope>NUCLEOTIDE SEQUENCE [LARGE SCALE GENOMIC DNA]</scope>
    <source>
        <strain evidence="1 2">HYN0051</strain>
    </source>
</reference>
<dbReference type="InterPro" id="IPR029033">
    <property type="entry name" value="His_PPase_superfam"/>
</dbReference>
<proteinExistence type="predicted"/>
<dbReference type="SUPFAM" id="SSF53254">
    <property type="entry name" value="Phosphoglycerate mutase-like"/>
    <property type="match status" value="1"/>
</dbReference>
<dbReference type="NCBIfam" id="TIGR00249">
    <property type="entry name" value="sixA"/>
    <property type="match status" value="1"/>
</dbReference>
<gene>
    <name evidence="1" type="primary">sixA</name>
    <name evidence="1" type="ORF">HYN51_04380</name>
</gene>
<dbReference type="Proteomes" id="UP000244908">
    <property type="component" value="Chromosome"/>
</dbReference>
<dbReference type="Pfam" id="PF00300">
    <property type="entry name" value="His_Phos_1"/>
    <property type="match status" value="1"/>
</dbReference>
<dbReference type="EMBL" id="CP029185">
    <property type="protein sequence ID" value="AWH87861.1"/>
    <property type="molecule type" value="Genomic_DNA"/>
</dbReference>
<keyword evidence="2" id="KW-1185">Reference proteome</keyword>
<dbReference type="GO" id="GO:0101006">
    <property type="term" value="F:protein histidine phosphatase activity"/>
    <property type="evidence" value="ECO:0007669"/>
    <property type="project" value="InterPro"/>
</dbReference>